<protein>
    <submittedName>
        <fullName evidence="1">Uncharacterized protein</fullName>
    </submittedName>
</protein>
<sequence>MTMHKSIRGFYRNDLLKAQIYTGKRQTHCTRMGDSLALQDPEKVVSNPLTMEGPQLTLKIPYAVNLTGLNLTPWS</sequence>
<dbReference type="InParanoid" id="A7EBV2"/>
<evidence type="ECO:0000313" key="1">
    <source>
        <dbReference type="EMBL" id="EDN99930.1"/>
    </source>
</evidence>
<dbReference type="HOGENOM" id="CLU_2672583_0_0_1"/>
<dbReference type="GeneID" id="5492852"/>
<dbReference type="Proteomes" id="UP000001312">
    <property type="component" value="Unassembled WGS sequence"/>
</dbReference>
<organism evidence="1 2">
    <name type="scientific">Sclerotinia sclerotiorum (strain ATCC 18683 / 1980 / Ss-1)</name>
    <name type="common">White mold</name>
    <name type="synonym">Whetzelinia sclerotiorum</name>
    <dbReference type="NCBI Taxonomy" id="665079"/>
    <lineage>
        <taxon>Eukaryota</taxon>
        <taxon>Fungi</taxon>
        <taxon>Dikarya</taxon>
        <taxon>Ascomycota</taxon>
        <taxon>Pezizomycotina</taxon>
        <taxon>Leotiomycetes</taxon>
        <taxon>Helotiales</taxon>
        <taxon>Sclerotiniaceae</taxon>
        <taxon>Sclerotinia</taxon>
    </lineage>
</organism>
<dbReference type="AlphaFoldDB" id="A7EBV2"/>
<accession>A7EBV2</accession>
<name>A7EBV2_SCLS1</name>
<dbReference type="EMBL" id="CH476623">
    <property type="protein sequence ID" value="EDN99930.1"/>
    <property type="molecule type" value="Genomic_DNA"/>
</dbReference>
<gene>
    <name evidence="1" type="ORF">SS1G_02788</name>
</gene>
<dbReference type="RefSeq" id="XP_001596568.1">
    <property type="nucleotide sequence ID" value="XM_001596518.1"/>
</dbReference>
<proteinExistence type="predicted"/>
<evidence type="ECO:0000313" key="2">
    <source>
        <dbReference type="Proteomes" id="UP000001312"/>
    </source>
</evidence>
<dbReference type="KEGG" id="ssl:SS1G_02788"/>
<keyword evidence="2" id="KW-1185">Reference proteome</keyword>
<reference evidence="2" key="1">
    <citation type="journal article" date="2011" name="PLoS Genet.">
        <title>Genomic analysis of the necrotrophic fungal pathogens Sclerotinia sclerotiorum and Botrytis cinerea.</title>
        <authorList>
            <person name="Amselem J."/>
            <person name="Cuomo C.A."/>
            <person name="van Kan J.A."/>
            <person name="Viaud M."/>
            <person name="Benito E.P."/>
            <person name="Couloux A."/>
            <person name="Coutinho P.M."/>
            <person name="de Vries R.P."/>
            <person name="Dyer P.S."/>
            <person name="Fillinger S."/>
            <person name="Fournier E."/>
            <person name="Gout L."/>
            <person name="Hahn M."/>
            <person name="Kohn L."/>
            <person name="Lapalu N."/>
            <person name="Plummer K.M."/>
            <person name="Pradier J.M."/>
            <person name="Quevillon E."/>
            <person name="Sharon A."/>
            <person name="Simon A."/>
            <person name="ten Have A."/>
            <person name="Tudzynski B."/>
            <person name="Tudzynski P."/>
            <person name="Wincker P."/>
            <person name="Andrew M."/>
            <person name="Anthouard V."/>
            <person name="Beever R.E."/>
            <person name="Beffa R."/>
            <person name="Benoit I."/>
            <person name="Bouzid O."/>
            <person name="Brault B."/>
            <person name="Chen Z."/>
            <person name="Choquer M."/>
            <person name="Collemare J."/>
            <person name="Cotton P."/>
            <person name="Danchin E.G."/>
            <person name="Da Silva C."/>
            <person name="Gautier A."/>
            <person name="Giraud C."/>
            <person name="Giraud T."/>
            <person name="Gonzalez C."/>
            <person name="Grossetete S."/>
            <person name="Guldener U."/>
            <person name="Henrissat B."/>
            <person name="Howlett B.J."/>
            <person name="Kodira C."/>
            <person name="Kretschmer M."/>
            <person name="Lappartient A."/>
            <person name="Leroch M."/>
            <person name="Levis C."/>
            <person name="Mauceli E."/>
            <person name="Neuveglise C."/>
            <person name="Oeser B."/>
            <person name="Pearson M."/>
            <person name="Poulain J."/>
            <person name="Poussereau N."/>
            <person name="Quesneville H."/>
            <person name="Rascle C."/>
            <person name="Schumacher J."/>
            <person name="Segurens B."/>
            <person name="Sexton A."/>
            <person name="Silva E."/>
            <person name="Sirven C."/>
            <person name="Soanes D.M."/>
            <person name="Talbot N.J."/>
            <person name="Templeton M."/>
            <person name="Yandava C."/>
            <person name="Yarden O."/>
            <person name="Zeng Q."/>
            <person name="Rollins J.A."/>
            <person name="Lebrun M.H."/>
            <person name="Dickman M."/>
        </authorList>
    </citation>
    <scope>NUCLEOTIDE SEQUENCE [LARGE SCALE GENOMIC DNA]</scope>
    <source>
        <strain evidence="2">ATCC 18683 / 1980 / Ss-1</strain>
    </source>
</reference>